<dbReference type="InterPro" id="IPR029044">
    <property type="entry name" value="Nucleotide-diphossugar_trans"/>
</dbReference>
<dbReference type="EMBL" id="LCRI01000017">
    <property type="protein sequence ID" value="KKW32621.1"/>
    <property type="molecule type" value="Genomic_DNA"/>
</dbReference>
<dbReference type="GO" id="GO:0004475">
    <property type="term" value="F:mannose-1-phosphate guanylyltransferase (GTP) activity"/>
    <property type="evidence" value="ECO:0007669"/>
    <property type="project" value="InterPro"/>
</dbReference>
<comment type="caution">
    <text evidence="3">The sequence shown here is derived from an EMBL/GenBank/DDBJ whole genome shotgun (WGS) entry which is preliminary data.</text>
</comment>
<dbReference type="CDD" id="cd02509">
    <property type="entry name" value="GDP-M1P_Guanylyltransferase"/>
    <property type="match status" value="1"/>
</dbReference>
<organism evidence="3 4">
    <name type="scientific">Candidatus Uhrbacteria bacterium GW2011_GWA2_53_10</name>
    <dbReference type="NCBI Taxonomy" id="1618980"/>
    <lineage>
        <taxon>Bacteria</taxon>
        <taxon>Candidatus Uhriibacteriota</taxon>
    </lineage>
</organism>
<dbReference type="InterPro" id="IPR005835">
    <property type="entry name" value="NTP_transferase_dom"/>
</dbReference>
<gene>
    <name evidence="3" type="ORF">UY77_C0017G0007</name>
</gene>
<evidence type="ECO:0000259" key="1">
    <source>
        <dbReference type="Pfam" id="PF00483"/>
    </source>
</evidence>
<dbReference type="Gene3D" id="3.90.550.10">
    <property type="entry name" value="Spore Coat Polysaccharide Biosynthesis Protein SpsA, Chain A"/>
    <property type="match status" value="1"/>
</dbReference>
<dbReference type="SUPFAM" id="SSF53448">
    <property type="entry name" value="Nucleotide-diphospho-sugar transferases"/>
    <property type="match status" value="1"/>
</dbReference>
<dbReference type="Proteomes" id="UP000034711">
    <property type="component" value="Unassembled WGS sequence"/>
</dbReference>
<dbReference type="GO" id="GO:0009298">
    <property type="term" value="P:GDP-mannose biosynthetic process"/>
    <property type="evidence" value="ECO:0007669"/>
    <property type="project" value="TreeGrafter"/>
</dbReference>
<dbReference type="PANTHER" id="PTHR46390">
    <property type="entry name" value="MANNOSE-1-PHOSPHATE GUANYLYLTRANSFERASE"/>
    <property type="match status" value="1"/>
</dbReference>
<evidence type="ECO:0000313" key="3">
    <source>
        <dbReference type="EMBL" id="KKW32621.1"/>
    </source>
</evidence>
<protein>
    <submittedName>
        <fullName evidence="3">Nucleotidyl transferase superfamily protein</fullName>
    </submittedName>
</protein>
<sequence length="371" mass="41759">MNAVILAGGVGMRLWPMSRSKKPKQFFNVIGNEPLIRDTYRRLLRFFPAEKIFLSISPGFEAHLHEHFPDIPADHIFIEPEKRDTGPAMGYVAALLELQDPDEPLVFIPADHYIGDEELFLRCLAVGEKLVRETGKLVDIGIKPTFPSTVLGYTKIAERIRTEGGIEVFAFAGHREKPPYETAKKFLEDGSYLWHANYYMWTPRRFLEAIGRYHPEAGKILRAIQSLCHSEGAERLKNLEGSFAGAQDDISSLYSALPKISFDYAVTEKMNVEDVLIIRGDFGWSDIGTWDTLYDRLADGEKNLVKGQCVTIDTNGSLIYGPADKLITVVGLDNIVVVDTGDALLVCRRDEAQRVKDLVVLLTQEGHDRYL</sequence>
<dbReference type="AlphaFoldDB" id="A0A0G1XNZ2"/>
<dbReference type="PANTHER" id="PTHR46390:SF1">
    <property type="entry name" value="MANNOSE-1-PHOSPHATE GUANYLYLTRANSFERASE"/>
    <property type="match status" value="1"/>
</dbReference>
<dbReference type="Pfam" id="PF22640">
    <property type="entry name" value="ManC_GMP_beta-helix"/>
    <property type="match status" value="1"/>
</dbReference>
<dbReference type="InterPro" id="IPR049577">
    <property type="entry name" value="GMPP_N"/>
</dbReference>
<dbReference type="InterPro" id="IPR054566">
    <property type="entry name" value="ManC/GMP-like_b-helix"/>
</dbReference>
<evidence type="ECO:0000259" key="2">
    <source>
        <dbReference type="Pfam" id="PF22640"/>
    </source>
</evidence>
<name>A0A0G1XNZ2_9BACT</name>
<evidence type="ECO:0000313" key="4">
    <source>
        <dbReference type="Proteomes" id="UP000034711"/>
    </source>
</evidence>
<dbReference type="InterPro" id="IPR051161">
    <property type="entry name" value="Mannose-6P_isomerase_type2"/>
</dbReference>
<keyword evidence="3" id="KW-0808">Transferase</keyword>
<feature type="domain" description="Nucleotidyl transferase" evidence="1">
    <location>
        <begin position="3"/>
        <end position="298"/>
    </location>
</feature>
<feature type="domain" description="MannoseP isomerase/GMP-like beta-helix" evidence="2">
    <location>
        <begin position="307"/>
        <end position="359"/>
    </location>
</feature>
<proteinExistence type="predicted"/>
<dbReference type="Pfam" id="PF00483">
    <property type="entry name" value="NTP_transferase"/>
    <property type="match status" value="1"/>
</dbReference>
<reference evidence="3 4" key="1">
    <citation type="journal article" date="2015" name="Nature">
        <title>rRNA introns, odd ribosomes, and small enigmatic genomes across a large radiation of phyla.</title>
        <authorList>
            <person name="Brown C.T."/>
            <person name="Hug L.A."/>
            <person name="Thomas B.C."/>
            <person name="Sharon I."/>
            <person name="Castelle C.J."/>
            <person name="Singh A."/>
            <person name="Wilkins M.J."/>
            <person name="Williams K.H."/>
            <person name="Banfield J.F."/>
        </authorList>
    </citation>
    <scope>NUCLEOTIDE SEQUENCE [LARGE SCALE GENOMIC DNA]</scope>
</reference>
<accession>A0A0G1XNZ2</accession>
<dbReference type="SUPFAM" id="SSF159283">
    <property type="entry name" value="Guanosine diphospho-D-mannose pyrophosphorylase/mannose-6-phosphate isomerase linker domain"/>
    <property type="match status" value="1"/>
</dbReference>